<comment type="function">
    <text evidence="22">Binds to sialic acid-containing receptors on the cell surface, bringing about the attachment of the virus particle to the cell. This attachment induces virion internalization of about two third of the virus particles through clathrin-dependent endocytosis and about one third through a clathrin- and caveolin-independent pathway. Plays a major role in the determination of host range restriction and virulence. Class I viral fusion protein. Responsible for penetration of the virus into the cell cytoplasm by mediating the fusion of the membrane of the endocytosed virus particle with the endosomal membrane. Low pH in endosomes induces an irreversible conformational change in HA2, releasing the fusion hydrophobic peptide. Several trimers are required to form a competent fusion pore.</text>
</comment>
<evidence type="ECO:0000256" key="11">
    <source>
        <dbReference type="ARBA" id="ARBA00022844"/>
    </source>
</evidence>
<sequence length="79" mass="8843">DQQALYQNVDAYVFVGSSKYSKKFKPEIAARPKVRDQAGRMDYYWTLIEPGDTITFEATGNLVAPRYAFAMKRGSGSGI</sequence>
<protein>
    <recommendedName>
        <fullName evidence="22">Hemagglutinin</fullName>
    </recommendedName>
    <component>
        <recommendedName>
            <fullName evidence="22">Hemagglutinin HA1 chain</fullName>
        </recommendedName>
    </component>
</protein>
<evidence type="ECO:0000256" key="21">
    <source>
        <dbReference type="ARBA" id="ARBA00023296"/>
    </source>
</evidence>
<dbReference type="GO" id="GO:0046789">
    <property type="term" value="F:host cell surface receptor binding"/>
    <property type="evidence" value="ECO:0007669"/>
    <property type="project" value="UniProtKB-UniRule"/>
</dbReference>
<dbReference type="EMBL" id="JF346721">
    <property type="protein sequence ID" value="ADY16796.1"/>
    <property type="molecule type" value="Viral_cRNA"/>
</dbReference>
<proteinExistence type="inferred from homology"/>
<dbReference type="GO" id="GO:0020002">
    <property type="term" value="C:host cell plasma membrane"/>
    <property type="evidence" value="ECO:0007669"/>
    <property type="project" value="UniProtKB-SubCell"/>
</dbReference>
<evidence type="ECO:0000313" key="23">
    <source>
        <dbReference type="EMBL" id="ADY16796.1"/>
    </source>
</evidence>
<keyword evidence="6 22" id="KW-0348">Hemagglutinin</keyword>
<dbReference type="GO" id="GO:0019031">
    <property type="term" value="C:viral envelope"/>
    <property type="evidence" value="ECO:0007669"/>
    <property type="project" value="UniProtKB-UniRule"/>
</dbReference>
<keyword evidence="7 22" id="KW-1165">Clathrin-mediated endocytosis of virus by host</keyword>
<dbReference type="GO" id="GO:0016020">
    <property type="term" value="C:membrane"/>
    <property type="evidence" value="ECO:0007669"/>
    <property type="project" value="UniProtKB-UniRule"/>
</dbReference>
<evidence type="ECO:0000256" key="18">
    <source>
        <dbReference type="ARBA" id="ARBA00023180"/>
    </source>
</evidence>
<evidence type="ECO:0000256" key="20">
    <source>
        <dbReference type="ARBA" id="ARBA00023288"/>
    </source>
</evidence>
<keyword evidence="3 22" id="KW-1168">Fusion of virus membrane with host membrane</keyword>
<evidence type="ECO:0000256" key="14">
    <source>
        <dbReference type="ARBA" id="ARBA00022890"/>
    </source>
</evidence>
<dbReference type="InterPro" id="IPR013828">
    <property type="entry name" value="Hemagglutn_HA1_a/b_dom_sf"/>
</dbReference>
<evidence type="ECO:0000256" key="13">
    <source>
        <dbReference type="ARBA" id="ARBA00022879"/>
    </source>
</evidence>
<dbReference type="InterPro" id="IPR008980">
    <property type="entry name" value="Capsid_hemagglutn"/>
</dbReference>
<evidence type="ECO:0000256" key="15">
    <source>
        <dbReference type="ARBA" id="ARBA00023136"/>
    </source>
</evidence>
<accession>F1KLN3</accession>
<dbReference type="SUPFAM" id="SSF49818">
    <property type="entry name" value="Viral protein domain"/>
    <property type="match status" value="1"/>
</dbReference>
<evidence type="ECO:0000256" key="17">
    <source>
        <dbReference type="ARBA" id="ARBA00023157"/>
    </source>
</evidence>
<evidence type="ECO:0000256" key="1">
    <source>
        <dbReference type="ARBA" id="ARBA00004310"/>
    </source>
</evidence>
<keyword evidence="20 22" id="KW-0449">Lipoprotein</keyword>
<keyword evidence="9 22" id="KW-1162">Viral penetration into host cytoplasm</keyword>
<gene>
    <name evidence="23" type="primary">HA</name>
</gene>
<dbReference type="PRINTS" id="PR00330">
    <property type="entry name" value="HEMAGGLUTN1"/>
</dbReference>
<keyword evidence="8 22" id="KW-0945">Host-virus interaction</keyword>
<evidence type="ECO:0000256" key="16">
    <source>
        <dbReference type="ARBA" id="ARBA00023139"/>
    </source>
</evidence>
<name>F1KLN3_9INFA</name>
<keyword evidence="18 22" id="KW-0325">Glycoprotein</keyword>
<keyword evidence="12 22" id="KW-1043">Host membrane</keyword>
<evidence type="ECO:0000256" key="8">
    <source>
        <dbReference type="ARBA" id="ARBA00022581"/>
    </source>
</evidence>
<organism evidence="23">
    <name type="scientific">Influenza A virus</name>
    <name type="common">A/swine/Korea/4381/2009(H1N2)</name>
    <dbReference type="NCBI Taxonomy" id="986173"/>
    <lineage>
        <taxon>Viruses</taxon>
        <taxon>Riboviria</taxon>
        <taxon>Orthornavirae</taxon>
        <taxon>Negarnaviricota</taxon>
        <taxon>Polyploviricotina</taxon>
        <taxon>Insthoviricetes</taxon>
        <taxon>Articulavirales</taxon>
        <taxon>Orthomyxoviridae</taxon>
        <taxon>Alphainfluenzavirus</taxon>
        <taxon>Alphainfluenzavirus influenzae</taxon>
        <taxon>Influenza A virus</taxon>
    </lineage>
</organism>
<dbReference type="InterPro" id="IPR000149">
    <property type="entry name" value="Hemagglutn_influenz_A"/>
</dbReference>
<reference evidence="23" key="1">
    <citation type="journal article" date="2012" name="J. Microbiol. Biotechnol.">
        <title>Identification of reassortant pandemic H1N1 influenza virus in Korean pigs.</title>
        <authorList>
            <person name="Han J.Y."/>
            <person name="Park S.J."/>
            <person name="Kim H.K."/>
            <person name="Rho S."/>
            <person name="Nguyen G.V."/>
            <person name="Song D."/>
            <person name="Kang B.K."/>
            <person name="Moon H.J."/>
            <person name="Yeom M.J."/>
            <person name="Park B.K."/>
        </authorList>
    </citation>
    <scope>NUCLEOTIDE SEQUENCE</scope>
    <source>
        <strain evidence="23">A/swine/Korea/4381/2009</strain>
    </source>
</reference>
<dbReference type="GO" id="GO:0019062">
    <property type="term" value="P:virion attachment to host cell"/>
    <property type="evidence" value="ECO:0007669"/>
    <property type="project" value="UniProtKB-UniRule"/>
</dbReference>
<comment type="subunit">
    <text evidence="22">Homotrimer of disulfide-linked HA1-HA2.</text>
</comment>
<dbReference type="Gene3D" id="3.90.209.20">
    <property type="match status" value="1"/>
</dbReference>
<evidence type="ECO:0000256" key="22">
    <source>
        <dbReference type="RuleBase" id="RU369055"/>
    </source>
</evidence>
<keyword evidence="21 22" id="KW-1160">Virus entry into host cell</keyword>
<keyword evidence="15" id="KW-0472">Membrane</keyword>
<evidence type="ECO:0000256" key="5">
    <source>
        <dbReference type="ARBA" id="ARBA00022511"/>
    </source>
</evidence>
<dbReference type="Pfam" id="PF00509">
    <property type="entry name" value="Hemagglutinin"/>
    <property type="match status" value="1"/>
</dbReference>
<feature type="non-terminal residue" evidence="23">
    <location>
        <position position="1"/>
    </location>
</feature>
<feature type="non-terminal residue" evidence="23">
    <location>
        <position position="79"/>
    </location>
</feature>
<dbReference type="GO" id="GO:0075512">
    <property type="term" value="P:clathrin-dependent endocytosis of virus by host cell"/>
    <property type="evidence" value="ECO:0007669"/>
    <property type="project" value="UniProtKB-UniRule"/>
</dbReference>
<evidence type="ECO:0000256" key="3">
    <source>
        <dbReference type="ARBA" id="ARBA00022506"/>
    </source>
</evidence>
<evidence type="ECO:0000256" key="9">
    <source>
        <dbReference type="ARBA" id="ARBA00022595"/>
    </source>
</evidence>
<comment type="similarity">
    <text evidence="2 22">Belongs to the influenza viruses hemagglutinin family.</text>
</comment>
<evidence type="ECO:0000256" key="2">
    <source>
        <dbReference type="ARBA" id="ARBA00006321"/>
    </source>
</evidence>
<keyword evidence="13 22" id="KW-0261">Viral envelope protein</keyword>
<keyword evidence="10 22" id="KW-1161">Viral attachment to host cell</keyword>
<evidence type="ECO:0000256" key="7">
    <source>
        <dbReference type="ARBA" id="ARBA00022570"/>
    </source>
</evidence>
<evidence type="ECO:0000256" key="6">
    <source>
        <dbReference type="ARBA" id="ARBA00022546"/>
    </source>
</evidence>
<keyword evidence="17 22" id="KW-1015">Disulfide bond</keyword>
<evidence type="ECO:0000256" key="4">
    <source>
        <dbReference type="ARBA" id="ARBA00022510"/>
    </source>
</evidence>
<keyword evidence="5 22" id="KW-1032">Host cell membrane</keyword>
<dbReference type="GO" id="GO:0039654">
    <property type="term" value="P:fusion of virus membrane with host endosome membrane"/>
    <property type="evidence" value="ECO:0007669"/>
    <property type="project" value="UniProtKB-UniRule"/>
</dbReference>
<dbReference type="GO" id="GO:0055036">
    <property type="term" value="C:virion membrane"/>
    <property type="evidence" value="ECO:0007669"/>
    <property type="project" value="UniProtKB-SubCell"/>
</dbReference>
<evidence type="ECO:0000256" key="10">
    <source>
        <dbReference type="ARBA" id="ARBA00022804"/>
    </source>
</evidence>
<comment type="subcellular location">
    <subcellularLocation>
        <location evidence="1 22">Host apical cell membrane</location>
        <topology evidence="1 22">Single-pass type I membrane protein</topology>
    </subcellularLocation>
    <subcellularLocation>
        <location evidence="22">Virion membrane</location>
        <topology evidence="22">Single-pass type I membrane protein</topology>
    </subcellularLocation>
    <text evidence="22">Targeted to the apical plasma membrane in epithelial polarized cells through a signal present in the transmembrane domain. Associated with glycosphingolipid- and cholesterol-enriched detergent-resistant lipid rafts.</text>
</comment>
<dbReference type="GO" id="GO:0019064">
    <property type="term" value="P:fusion of virus membrane with host plasma membrane"/>
    <property type="evidence" value="ECO:0007669"/>
    <property type="project" value="UniProtKB-UniRule"/>
</dbReference>
<dbReference type="InterPro" id="IPR001364">
    <property type="entry name" value="Hemagglutn_influenz_A/B"/>
</dbReference>
<evidence type="ECO:0000256" key="12">
    <source>
        <dbReference type="ARBA" id="ARBA00022870"/>
    </source>
</evidence>
<keyword evidence="11 22" id="KW-0946">Virion</keyword>
<evidence type="ECO:0000256" key="19">
    <source>
        <dbReference type="ARBA" id="ARBA00023261"/>
    </source>
</evidence>
<keyword evidence="14 22" id="KW-1164">Virus endocytosis by host</keyword>
<keyword evidence="16 22" id="KW-0564">Palmitate</keyword>
<keyword evidence="4 22" id="KW-1170">Fusion of virus membrane with host endosomal membrane</keyword>
<keyword evidence="19 22" id="KW-1167">Clathrin- and caveolin-independent endocytosis of virus by host</keyword>